<accession>D8SA52</accession>
<sequence length="112" mass="12505">MKISKIFGASETGRIRLIYLLRWSFPGQESRYRWIGEKSSKASRTEHYAVSSTFFCCTRCKAAGIMSVAQLAISTTGRGSSGARLSCKIRERRLEEGAMLLVDRCVVCSLTK</sequence>
<protein>
    <submittedName>
        <fullName evidence="1">Uncharacterized protein</fullName>
    </submittedName>
</protein>
<reference evidence="1 2" key="1">
    <citation type="journal article" date="2011" name="Science">
        <title>The Selaginella genome identifies genetic changes associated with the evolution of vascular plants.</title>
        <authorList>
            <person name="Banks J.A."/>
            <person name="Nishiyama T."/>
            <person name="Hasebe M."/>
            <person name="Bowman J.L."/>
            <person name="Gribskov M."/>
            <person name="dePamphilis C."/>
            <person name="Albert V.A."/>
            <person name="Aono N."/>
            <person name="Aoyama T."/>
            <person name="Ambrose B.A."/>
            <person name="Ashton N.W."/>
            <person name="Axtell M.J."/>
            <person name="Barker E."/>
            <person name="Barker M.S."/>
            <person name="Bennetzen J.L."/>
            <person name="Bonawitz N.D."/>
            <person name="Chapple C."/>
            <person name="Cheng C."/>
            <person name="Correa L.G."/>
            <person name="Dacre M."/>
            <person name="DeBarry J."/>
            <person name="Dreyer I."/>
            <person name="Elias M."/>
            <person name="Engstrom E.M."/>
            <person name="Estelle M."/>
            <person name="Feng L."/>
            <person name="Finet C."/>
            <person name="Floyd S.K."/>
            <person name="Frommer W.B."/>
            <person name="Fujita T."/>
            <person name="Gramzow L."/>
            <person name="Gutensohn M."/>
            <person name="Harholt J."/>
            <person name="Hattori M."/>
            <person name="Heyl A."/>
            <person name="Hirai T."/>
            <person name="Hiwatashi Y."/>
            <person name="Ishikawa M."/>
            <person name="Iwata M."/>
            <person name="Karol K.G."/>
            <person name="Koehler B."/>
            <person name="Kolukisaoglu U."/>
            <person name="Kubo M."/>
            <person name="Kurata T."/>
            <person name="Lalonde S."/>
            <person name="Li K."/>
            <person name="Li Y."/>
            <person name="Litt A."/>
            <person name="Lyons E."/>
            <person name="Manning G."/>
            <person name="Maruyama T."/>
            <person name="Michael T.P."/>
            <person name="Mikami K."/>
            <person name="Miyazaki S."/>
            <person name="Morinaga S."/>
            <person name="Murata T."/>
            <person name="Mueller-Roeber B."/>
            <person name="Nelson D.R."/>
            <person name="Obara M."/>
            <person name="Oguri Y."/>
            <person name="Olmstead R.G."/>
            <person name="Onodera N."/>
            <person name="Petersen B.L."/>
            <person name="Pils B."/>
            <person name="Prigge M."/>
            <person name="Rensing S.A."/>
            <person name="Riano-Pachon D.M."/>
            <person name="Roberts A.W."/>
            <person name="Sato Y."/>
            <person name="Scheller H.V."/>
            <person name="Schulz B."/>
            <person name="Schulz C."/>
            <person name="Shakirov E.V."/>
            <person name="Shibagaki N."/>
            <person name="Shinohara N."/>
            <person name="Shippen D.E."/>
            <person name="Soerensen I."/>
            <person name="Sotooka R."/>
            <person name="Sugimoto N."/>
            <person name="Sugita M."/>
            <person name="Sumikawa N."/>
            <person name="Tanurdzic M."/>
            <person name="Theissen G."/>
            <person name="Ulvskov P."/>
            <person name="Wakazuki S."/>
            <person name="Weng J.K."/>
            <person name="Willats W.W."/>
            <person name="Wipf D."/>
            <person name="Wolf P.G."/>
            <person name="Yang L."/>
            <person name="Zimmer A.D."/>
            <person name="Zhu Q."/>
            <person name="Mitros T."/>
            <person name="Hellsten U."/>
            <person name="Loque D."/>
            <person name="Otillar R."/>
            <person name="Salamov A."/>
            <person name="Schmutz J."/>
            <person name="Shapiro H."/>
            <person name="Lindquist E."/>
            <person name="Lucas S."/>
            <person name="Rokhsar D."/>
            <person name="Grigoriev I.V."/>
        </authorList>
    </citation>
    <scope>NUCLEOTIDE SEQUENCE [LARGE SCALE GENOMIC DNA]</scope>
</reference>
<dbReference type="HOGENOM" id="CLU_2150243_0_0_1"/>
<dbReference type="STRING" id="88036.D8SA52"/>
<dbReference type="Gramene" id="EFJ18696">
    <property type="protein sequence ID" value="EFJ18696"/>
    <property type="gene ID" value="SELMODRAFT_112585"/>
</dbReference>
<dbReference type="Proteomes" id="UP000001514">
    <property type="component" value="Unassembled WGS sequence"/>
</dbReference>
<evidence type="ECO:0000313" key="2">
    <source>
        <dbReference type="Proteomes" id="UP000001514"/>
    </source>
</evidence>
<dbReference type="EMBL" id="GL377609">
    <property type="protein sequence ID" value="EFJ18696.1"/>
    <property type="molecule type" value="Genomic_DNA"/>
</dbReference>
<keyword evidence="2" id="KW-1185">Reference proteome</keyword>
<dbReference type="AlphaFoldDB" id="D8SA52"/>
<dbReference type="InParanoid" id="D8SA52"/>
<gene>
    <name evidence="1" type="ORF">SELMODRAFT_112585</name>
</gene>
<evidence type="ECO:0000313" key="1">
    <source>
        <dbReference type="EMBL" id="EFJ18696.1"/>
    </source>
</evidence>
<dbReference type="KEGG" id="smo:SELMODRAFT_112585"/>
<proteinExistence type="predicted"/>
<organism evidence="2">
    <name type="scientific">Selaginella moellendorffii</name>
    <name type="common">Spikemoss</name>
    <dbReference type="NCBI Taxonomy" id="88036"/>
    <lineage>
        <taxon>Eukaryota</taxon>
        <taxon>Viridiplantae</taxon>
        <taxon>Streptophyta</taxon>
        <taxon>Embryophyta</taxon>
        <taxon>Tracheophyta</taxon>
        <taxon>Lycopodiopsida</taxon>
        <taxon>Selaginellales</taxon>
        <taxon>Selaginellaceae</taxon>
        <taxon>Selaginella</taxon>
    </lineage>
</organism>
<name>D8SA52_SELML</name>